<proteinExistence type="predicted"/>
<dbReference type="EMBL" id="LXQD01000295">
    <property type="protein sequence ID" value="RCJ28946.1"/>
    <property type="molecule type" value="Genomic_DNA"/>
</dbReference>
<keyword evidence="12" id="KW-1185">Reference proteome</keyword>
<dbReference type="CDD" id="cd00082">
    <property type="entry name" value="HisKA"/>
    <property type="match status" value="1"/>
</dbReference>
<dbReference type="EC" id="2.7.13.3" evidence="3"/>
<keyword evidence="4" id="KW-0472">Membrane</keyword>
<evidence type="ECO:0000256" key="7">
    <source>
        <dbReference type="ARBA" id="ARBA00022777"/>
    </source>
</evidence>
<evidence type="ECO:0000256" key="6">
    <source>
        <dbReference type="ARBA" id="ARBA00022741"/>
    </source>
</evidence>
<keyword evidence="6" id="KW-0547">Nucleotide-binding</keyword>
<dbReference type="InterPro" id="IPR050980">
    <property type="entry name" value="2C_sensor_his_kinase"/>
</dbReference>
<evidence type="ECO:0000256" key="4">
    <source>
        <dbReference type="ARBA" id="ARBA00022475"/>
    </source>
</evidence>
<dbReference type="InterPro" id="IPR036890">
    <property type="entry name" value="HATPase_C_sf"/>
</dbReference>
<evidence type="ECO:0000256" key="3">
    <source>
        <dbReference type="ARBA" id="ARBA00012438"/>
    </source>
</evidence>
<keyword evidence="8" id="KW-0067">ATP-binding</keyword>
<dbReference type="PROSITE" id="PS50109">
    <property type="entry name" value="HIS_KIN"/>
    <property type="match status" value="1"/>
</dbReference>
<accession>A0A367QXM0</accession>
<dbReference type="Proteomes" id="UP000252107">
    <property type="component" value="Unassembled WGS sequence"/>
</dbReference>
<comment type="caution">
    <text evidence="11">The sequence shown here is derived from an EMBL/GenBank/DDBJ whole genome shotgun (WGS) entry which is preliminary data.</text>
</comment>
<keyword evidence="5" id="KW-0808">Transferase</keyword>
<dbReference type="Gene3D" id="3.30.565.10">
    <property type="entry name" value="Histidine kinase-like ATPase, C-terminal domain"/>
    <property type="match status" value="1"/>
</dbReference>
<dbReference type="InterPro" id="IPR005467">
    <property type="entry name" value="His_kinase_dom"/>
</dbReference>
<evidence type="ECO:0000256" key="8">
    <source>
        <dbReference type="ARBA" id="ARBA00022840"/>
    </source>
</evidence>
<dbReference type="GO" id="GO:0005886">
    <property type="term" value="C:plasma membrane"/>
    <property type="evidence" value="ECO:0007669"/>
    <property type="project" value="UniProtKB-SubCell"/>
</dbReference>
<evidence type="ECO:0000256" key="2">
    <source>
        <dbReference type="ARBA" id="ARBA00004651"/>
    </source>
</evidence>
<dbReference type="Gene3D" id="1.10.287.130">
    <property type="match status" value="1"/>
</dbReference>
<reference evidence="11" key="1">
    <citation type="submission" date="2016-04" db="EMBL/GenBank/DDBJ databases">
        <authorList>
            <person name="Tabuchi Yagui T.R."/>
        </authorList>
    </citation>
    <scope>NUCLEOTIDE SEQUENCE [LARGE SCALE GENOMIC DNA]</scope>
    <source>
        <strain evidence="11">NIES-26</strain>
    </source>
</reference>
<evidence type="ECO:0000313" key="12">
    <source>
        <dbReference type="Proteomes" id="UP000252107"/>
    </source>
</evidence>
<dbReference type="InterPro" id="IPR036097">
    <property type="entry name" value="HisK_dim/P_sf"/>
</dbReference>
<feature type="compositionally biased region" description="Basic and acidic residues" evidence="9">
    <location>
        <begin position="218"/>
        <end position="229"/>
    </location>
</feature>
<gene>
    <name evidence="11" type="ORF">A6770_00675</name>
</gene>
<dbReference type="SUPFAM" id="SSF55874">
    <property type="entry name" value="ATPase domain of HSP90 chaperone/DNA topoisomerase II/histidine kinase"/>
    <property type="match status" value="1"/>
</dbReference>
<evidence type="ECO:0000313" key="11">
    <source>
        <dbReference type="EMBL" id="RCJ28946.1"/>
    </source>
</evidence>
<feature type="compositionally biased region" description="Polar residues" evidence="9">
    <location>
        <begin position="262"/>
        <end position="271"/>
    </location>
</feature>
<dbReference type="AlphaFoldDB" id="A0A367QXM0"/>
<feature type="domain" description="Histidine kinase" evidence="10">
    <location>
        <begin position="301"/>
        <end position="526"/>
    </location>
</feature>
<dbReference type="SMART" id="SM00388">
    <property type="entry name" value="HisKA"/>
    <property type="match status" value="1"/>
</dbReference>
<dbReference type="GO" id="GO:0000155">
    <property type="term" value="F:phosphorelay sensor kinase activity"/>
    <property type="evidence" value="ECO:0007669"/>
    <property type="project" value="InterPro"/>
</dbReference>
<organism evidence="11 12">
    <name type="scientific">Nostoc minutum NIES-26</name>
    <dbReference type="NCBI Taxonomy" id="1844469"/>
    <lineage>
        <taxon>Bacteria</taxon>
        <taxon>Bacillati</taxon>
        <taxon>Cyanobacteriota</taxon>
        <taxon>Cyanophyceae</taxon>
        <taxon>Nostocales</taxon>
        <taxon>Nostocaceae</taxon>
        <taxon>Nostoc</taxon>
    </lineage>
</organism>
<dbReference type="Pfam" id="PF00512">
    <property type="entry name" value="HisKA"/>
    <property type="match status" value="1"/>
</dbReference>
<dbReference type="SUPFAM" id="SSF47384">
    <property type="entry name" value="Homodimeric domain of signal transducing histidine kinase"/>
    <property type="match status" value="1"/>
</dbReference>
<sequence length="534" mass="58451">MYEWILPSLSEVLADGQSTVAECSPTKAEQQWRISLAATENLLINTLVNAGSDASQGLVLAAPAPLFSQPILTQNLQTITFTARPFNPLALMPFQMPDAIAMPDEEITPHESVLPLLPADPLAAEQFCLVFTDKFRLVLVLAEQKSGNKAFLFSFEPEVVQQAWRSLGARVMLTNPDLFAELDALVEQYSPIAPDYRTVIQFSQLLLQELTPDDDMVKEDTGIRGHGDTESSLSASPLGYSARIPAGNTSRPKSSPVVDATRTPQSGSAQGAGSLRHHVTASSFSSSSETPPRPDVELLQAFAHEVRTPLTTIRTMTRLLLKRQDLPANVIHRLEVIDHECTEQIDRMELLFKAAELETSASVKSANTQLTPMSLDQVLQQSIPRWQQAANRRNLTLDVVLPQQLPTVVSNPNMLDRVLTGLMENFTRSLPAGSCIQVKVIPAGDQLKLQLLPQSQCQDTNQAATPATPPIRKALGQLLMFQPETGTISLNIAATKHLFQAIGGKLIVRQRPHYGEVMTIFLPLEVSGKQKLGV</sequence>
<dbReference type="PANTHER" id="PTHR44936">
    <property type="entry name" value="SENSOR PROTEIN CREC"/>
    <property type="match status" value="1"/>
</dbReference>
<evidence type="ECO:0000259" key="10">
    <source>
        <dbReference type="PROSITE" id="PS50109"/>
    </source>
</evidence>
<comment type="catalytic activity">
    <reaction evidence="1">
        <text>ATP + protein L-histidine = ADP + protein N-phospho-L-histidine.</text>
        <dbReference type="EC" id="2.7.13.3"/>
    </reaction>
</comment>
<evidence type="ECO:0000256" key="1">
    <source>
        <dbReference type="ARBA" id="ARBA00000085"/>
    </source>
</evidence>
<name>A0A367QXM0_9NOSO</name>
<keyword evidence="7 11" id="KW-0418">Kinase</keyword>
<dbReference type="InterPro" id="IPR003661">
    <property type="entry name" value="HisK_dim/P_dom"/>
</dbReference>
<feature type="region of interest" description="Disordered" evidence="9">
    <location>
        <begin position="216"/>
        <end position="293"/>
    </location>
</feature>
<dbReference type="GO" id="GO:0005524">
    <property type="term" value="F:ATP binding"/>
    <property type="evidence" value="ECO:0007669"/>
    <property type="project" value="UniProtKB-KW"/>
</dbReference>
<evidence type="ECO:0000256" key="5">
    <source>
        <dbReference type="ARBA" id="ARBA00022679"/>
    </source>
</evidence>
<protein>
    <recommendedName>
        <fullName evidence="3">histidine kinase</fullName>
        <ecNumber evidence="3">2.7.13.3</ecNumber>
    </recommendedName>
</protein>
<comment type="subcellular location">
    <subcellularLocation>
        <location evidence="2">Cell membrane</location>
        <topology evidence="2">Multi-pass membrane protein</topology>
    </subcellularLocation>
</comment>
<keyword evidence="4" id="KW-1003">Cell membrane</keyword>
<dbReference type="PANTHER" id="PTHR44936:SF10">
    <property type="entry name" value="SENSOR PROTEIN RSTB"/>
    <property type="match status" value="1"/>
</dbReference>
<evidence type="ECO:0000256" key="9">
    <source>
        <dbReference type="SAM" id="MobiDB-lite"/>
    </source>
</evidence>